<dbReference type="AlphaFoldDB" id="A0A8R7U6Q2"/>
<dbReference type="Proteomes" id="UP000015106">
    <property type="component" value="Chromosome 4"/>
</dbReference>
<reference evidence="1" key="2">
    <citation type="submission" date="2018-03" db="EMBL/GenBank/DDBJ databases">
        <title>The Triticum urartu genome reveals the dynamic nature of wheat genome evolution.</title>
        <authorList>
            <person name="Ling H."/>
            <person name="Ma B."/>
            <person name="Shi X."/>
            <person name="Liu H."/>
            <person name="Dong L."/>
            <person name="Sun H."/>
            <person name="Cao Y."/>
            <person name="Gao Q."/>
            <person name="Zheng S."/>
            <person name="Li Y."/>
            <person name="Yu Y."/>
            <person name="Du H."/>
            <person name="Qi M."/>
            <person name="Li Y."/>
            <person name="Yu H."/>
            <person name="Cui Y."/>
            <person name="Wang N."/>
            <person name="Chen C."/>
            <person name="Wu H."/>
            <person name="Zhao Y."/>
            <person name="Zhang J."/>
            <person name="Li Y."/>
            <person name="Zhou W."/>
            <person name="Zhang B."/>
            <person name="Hu W."/>
            <person name="Eijk M."/>
            <person name="Tang J."/>
            <person name="Witsenboer H."/>
            <person name="Zhao S."/>
            <person name="Li Z."/>
            <person name="Zhang A."/>
            <person name="Wang D."/>
            <person name="Liang C."/>
        </authorList>
    </citation>
    <scope>NUCLEOTIDE SEQUENCE [LARGE SCALE GENOMIC DNA]</scope>
    <source>
        <strain evidence="1">cv. G1812</strain>
    </source>
</reference>
<name>A0A8R7U6Q2_TRIUA</name>
<keyword evidence="2" id="KW-1185">Reference proteome</keyword>
<dbReference type="Gramene" id="TuG1812G0400001433.01.T05">
    <property type="protein sequence ID" value="TuG1812G0400001433.01.T05"/>
    <property type="gene ID" value="TuG1812G0400001433.01"/>
</dbReference>
<accession>A0A8R7U6Q2</accession>
<reference evidence="2" key="1">
    <citation type="journal article" date="2013" name="Nature">
        <title>Draft genome of the wheat A-genome progenitor Triticum urartu.</title>
        <authorList>
            <person name="Ling H.Q."/>
            <person name="Zhao S."/>
            <person name="Liu D."/>
            <person name="Wang J."/>
            <person name="Sun H."/>
            <person name="Zhang C."/>
            <person name="Fan H."/>
            <person name="Li D."/>
            <person name="Dong L."/>
            <person name="Tao Y."/>
            <person name="Gao C."/>
            <person name="Wu H."/>
            <person name="Li Y."/>
            <person name="Cui Y."/>
            <person name="Guo X."/>
            <person name="Zheng S."/>
            <person name="Wang B."/>
            <person name="Yu K."/>
            <person name="Liang Q."/>
            <person name="Yang W."/>
            <person name="Lou X."/>
            <person name="Chen J."/>
            <person name="Feng M."/>
            <person name="Jian J."/>
            <person name="Zhang X."/>
            <person name="Luo G."/>
            <person name="Jiang Y."/>
            <person name="Liu J."/>
            <person name="Wang Z."/>
            <person name="Sha Y."/>
            <person name="Zhang B."/>
            <person name="Wu H."/>
            <person name="Tang D."/>
            <person name="Shen Q."/>
            <person name="Xue P."/>
            <person name="Zou S."/>
            <person name="Wang X."/>
            <person name="Liu X."/>
            <person name="Wang F."/>
            <person name="Yang Y."/>
            <person name="An X."/>
            <person name="Dong Z."/>
            <person name="Zhang K."/>
            <person name="Zhang X."/>
            <person name="Luo M.C."/>
            <person name="Dvorak J."/>
            <person name="Tong Y."/>
            <person name="Wang J."/>
            <person name="Yang H."/>
            <person name="Li Z."/>
            <person name="Wang D."/>
            <person name="Zhang A."/>
            <person name="Wang J."/>
        </authorList>
    </citation>
    <scope>NUCLEOTIDE SEQUENCE</scope>
    <source>
        <strain evidence="2">cv. G1812</strain>
    </source>
</reference>
<protein>
    <submittedName>
        <fullName evidence="1">Uncharacterized protein</fullName>
    </submittedName>
</protein>
<dbReference type="EnsemblPlants" id="TuG1812G0400001433.01.T05">
    <property type="protein sequence ID" value="TuG1812G0400001433.01.T05"/>
    <property type="gene ID" value="TuG1812G0400001433.01"/>
</dbReference>
<proteinExistence type="predicted"/>
<organism evidence="1 2">
    <name type="scientific">Triticum urartu</name>
    <name type="common">Red wild einkorn</name>
    <name type="synonym">Crithodium urartu</name>
    <dbReference type="NCBI Taxonomy" id="4572"/>
    <lineage>
        <taxon>Eukaryota</taxon>
        <taxon>Viridiplantae</taxon>
        <taxon>Streptophyta</taxon>
        <taxon>Embryophyta</taxon>
        <taxon>Tracheophyta</taxon>
        <taxon>Spermatophyta</taxon>
        <taxon>Magnoliopsida</taxon>
        <taxon>Liliopsida</taxon>
        <taxon>Poales</taxon>
        <taxon>Poaceae</taxon>
        <taxon>BOP clade</taxon>
        <taxon>Pooideae</taxon>
        <taxon>Triticodae</taxon>
        <taxon>Triticeae</taxon>
        <taxon>Triticinae</taxon>
        <taxon>Triticum</taxon>
    </lineage>
</organism>
<sequence>METPLRIECIIANQLLSMVSGHACLFVREQGTYKKSPGSFA</sequence>
<evidence type="ECO:0000313" key="1">
    <source>
        <dbReference type="EnsemblPlants" id="TuG1812G0400001433.01.T05"/>
    </source>
</evidence>
<reference evidence="1" key="3">
    <citation type="submission" date="2022-06" db="UniProtKB">
        <authorList>
            <consortium name="EnsemblPlants"/>
        </authorList>
    </citation>
    <scope>IDENTIFICATION</scope>
</reference>
<evidence type="ECO:0000313" key="2">
    <source>
        <dbReference type="Proteomes" id="UP000015106"/>
    </source>
</evidence>